<dbReference type="GO" id="GO:0005739">
    <property type="term" value="C:mitochondrion"/>
    <property type="evidence" value="ECO:0007669"/>
    <property type="project" value="GOC"/>
</dbReference>
<dbReference type="InParanoid" id="F4NV40"/>
<proteinExistence type="predicted"/>
<evidence type="ECO:0000256" key="1">
    <source>
        <dbReference type="SAM" id="Phobius"/>
    </source>
</evidence>
<name>F4NV40_BATDJ</name>
<dbReference type="OMA" id="RWHFASL"/>
<keyword evidence="3" id="KW-1185">Reference proteome</keyword>
<keyword evidence="1" id="KW-0472">Membrane</keyword>
<evidence type="ECO:0000313" key="2">
    <source>
        <dbReference type="EMBL" id="EGF84469.1"/>
    </source>
</evidence>
<dbReference type="GeneID" id="18241987"/>
<sequence>MLLNSFVTVAPWIRTLRPALHPKRIANYSTSIATWGAFAGIAALFFIEPTSLARRDIFTNIPVVGGFWQKKLDAMELKD</sequence>
<reference evidence="2 3" key="1">
    <citation type="submission" date="2009-12" db="EMBL/GenBank/DDBJ databases">
        <title>The draft genome of Batrachochytrium dendrobatidis.</title>
        <authorList>
            <consortium name="US DOE Joint Genome Institute (JGI-PGF)"/>
            <person name="Kuo A."/>
            <person name="Salamov A."/>
            <person name="Schmutz J."/>
            <person name="Lucas S."/>
            <person name="Pitluck S."/>
            <person name="Rosenblum E."/>
            <person name="Stajich J."/>
            <person name="Eisen M."/>
            <person name="Grigoriev I.V."/>
        </authorList>
    </citation>
    <scope>NUCLEOTIDE SEQUENCE [LARGE SCALE GENOMIC DNA]</scope>
    <source>
        <strain evidence="3">JAM81 / FGSC 10211</strain>
    </source>
</reference>
<dbReference type="AlphaFoldDB" id="F4NV40"/>
<dbReference type="EMBL" id="GL882879">
    <property type="protein sequence ID" value="EGF84469.1"/>
    <property type="molecule type" value="Genomic_DNA"/>
</dbReference>
<dbReference type="OrthoDB" id="2391627at2759"/>
<accession>F4NV40</accession>
<dbReference type="Pfam" id="PF09796">
    <property type="entry name" value="QCR10"/>
    <property type="match status" value="1"/>
</dbReference>
<organism evidence="2 3">
    <name type="scientific">Batrachochytrium dendrobatidis (strain JAM81 / FGSC 10211)</name>
    <name type="common">Frog chytrid fungus</name>
    <dbReference type="NCBI Taxonomy" id="684364"/>
    <lineage>
        <taxon>Eukaryota</taxon>
        <taxon>Fungi</taxon>
        <taxon>Fungi incertae sedis</taxon>
        <taxon>Chytridiomycota</taxon>
        <taxon>Chytridiomycota incertae sedis</taxon>
        <taxon>Chytridiomycetes</taxon>
        <taxon>Rhizophydiales</taxon>
        <taxon>Rhizophydiales incertae sedis</taxon>
        <taxon>Batrachochytrium</taxon>
    </lineage>
</organism>
<keyword evidence="1" id="KW-0812">Transmembrane</keyword>
<dbReference type="RefSeq" id="XP_006676454.1">
    <property type="nucleotide sequence ID" value="XM_006676391.1"/>
</dbReference>
<evidence type="ECO:0000313" key="3">
    <source>
        <dbReference type="Proteomes" id="UP000007241"/>
    </source>
</evidence>
<feature type="transmembrane region" description="Helical" evidence="1">
    <location>
        <begin position="25"/>
        <end position="47"/>
    </location>
</feature>
<protein>
    <submittedName>
        <fullName evidence="2">Uncharacterized protein</fullName>
    </submittedName>
</protein>
<keyword evidence="1" id="KW-1133">Transmembrane helix</keyword>
<dbReference type="PANTHER" id="PTHR28254">
    <property type="entry name" value="CYTOCHROME B-C1 COMPLEX SUBUNIT 10"/>
    <property type="match status" value="1"/>
</dbReference>
<dbReference type="GO" id="GO:0006122">
    <property type="term" value="P:mitochondrial electron transport, ubiquinol to cytochrome c"/>
    <property type="evidence" value="ECO:0000318"/>
    <property type="project" value="GO_Central"/>
</dbReference>
<gene>
    <name evidence="2" type="ORF">BATDEDRAFT_85225</name>
</gene>
<dbReference type="InterPro" id="IPR019182">
    <property type="entry name" value="Cytochrome_b-c1_su10_fun"/>
</dbReference>
<dbReference type="PANTHER" id="PTHR28254:SF1">
    <property type="entry name" value="CYTOCHROME B-C1 COMPLEX SUBUNIT 10, MITOCHONDRIAL"/>
    <property type="match status" value="1"/>
</dbReference>
<dbReference type="Proteomes" id="UP000007241">
    <property type="component" value="Unassembled WGS sequence"/>
</dbReference>
<dbReference type="HOGENOM" id="CLU_2605642_0_0_1"/>
<dbReference type="STRING" id="684364.F4NV40"/>